<accession>A0A177SUA9</accession>
<dbReference type="SUPFAM" id="SSF88946">
    <property type="entry name" value="Sigma2 domain of RNA polymerase sigma factors"/>
    <property type="match status" value="1"/>
</dbReference>
<dbReference type="Proteomes" id="UP000077752">
    <property type="component" value="Unassembled WGS sequence"/>
</dbReference>
<evidence type="ECO:0000259" key="1">
    <source>
        <dbReference type="Pfam" id="PF04542"/>
    </source>
</evidence>
<dbReference type="AlphaFoldDB" id="A0A177SUA9"/>
<comment type="caution">
    <text evidence="2">The sequence shown here is derived from an EMBL/GenBank/DDBJ whole genome shotgun (WGS) entry which is preliminary data.</text>
</comment>
<name>A0A177SUA9_PSEPU</name>
<protein>
    <recommendedName>
        <fullName evidence="1">RNA polymerase sigma-70 region 2 domain-containing protein</fullName>
    </recommendedName>
</protein>
<sequence length="81" mass="9234">MDSVSHRDCTTHGDIRTLYVEHHSWLQGWLLRRMGCRSDAADLAHDTFLRLFAPSAVPRESDLRQPRAYLATVGSILSRGR</sequence>
<dbReference type="InterPro" id="IPR007627">
    <property type="entry name" value="RNA_pol_sigma70_r2"/>
</dbReference>
<dbReference type="Gene3D" id="1.10.1740.10">
    <property type="match status" value="1"/>
</dbReference>
<feature type="domain" description="RNA polymerase sigma-70 region 2" evidence="1">
    <location>
        <begin position="18"/>
        <end position="73"/>
    </location>
</feature>
<dbReference type="EMBL" id="LUCV01000008">
    <property type="protein sequence ID" value="OAI93910.1"/>
    <property type="molecule type" value="Genomic_DNA"/>
</dbReference>
<proteinExistence type="predicted"/>
<evidence type="ECO:0000313" key="3">
    <source>
        <dbReference type="Proteomes" id="UP000077752"/>
    </source>
</evidence>
<evidence type="ECO:0000313" key="2">
    <source>
        <dbReference type="EMBL" id="OAI93910.1"/>
    </source>
</evidence>
<dbReference type="GO" id="GO:0006352">
    <property type="term" value="P:DNA-templated transcription initiation"/>
    <property type="evidence" value="ECO:0007669"/>
    <property type="project" value="InterPro"/>
</dbReference>
<dbReference type="RefSeq" id="WP_064301871.1">
    <property type="nucleotide sequence ID" value="NZ_LUCV01000008.1"/>
</dbReference>
<dbReference type="GO" id="GO:0003700">
    <property type="term" value="F:DNA-binding transcription factor activity"/>
    <property type="evidence" value="ECO:0007669"/>
    <property type="project" value="InterPro"/>
</dbReference>
<organism evidence="2 3">
    <name type="scientific">Pseudomonas putida</name>
    <name type="common">Arthrobacter siderocapsulatus</name>
    <dbReference type="NCBI Taxonomy" id="303"/>
    <lineage>
        <taxon>Bacteria</taxon>
        <taxon>Pseudomonadati</taxon>
        <taxon>Pseudomonadota</taxon>
        <taxon>Gammaproteobacteria</taxon>
        <taxon>Pseudomonadales</taxon>
        <taxon>Pseudomonadaceae</taxon>
        <taxon>Pseudomonas</taxon>
    </lineage>
</organism>
<dbReference type="Pfam" id="PF04542">
    <property type="entry name" value="Sigma70_r2"/>
    <property type="match status" value="1"/>
</dbReference>
<reference evidence="2 3" key="1">
    <citation type="submission" date="2016-03" db="EMBL/GenBank/DDBJ databases">
        <title>Draft Genome Assembly of Pseudomonas putida strain CBF10-2.</title>
        <authorList>
            <person name="Iyer R.S."/>
            <person name="Damania A."/>
        </authorList>
    </citation>
    <scope>NUCLEOTIDE SEQUENCE [LARGE SCALE GENOMIC DNA]</scope>
    <source>
        <strain evidence="2 3">CBF10-2</strain>
    </source>
</reference>
<gene>
    <name evidence="2" type="ORF">AYO28_10465</name>
</gene>
<dbReference type="InterPro" id="IPR013325">
    <property type="entry name" value="RNA_pol_sigma_r2"/>
</dbReference>